<evidence type="ECO:0000313" key="2">
    <source>
        <dbReference type="Proteomes" id="UP000282378"/>
    </source>
</evidence>
<comment type="caution">
    <text evidence="1">The sequence shown here is derived from an EMBL/GenBank/DDBJ whole genome shotgun (WGS) entry which is preliminary data.</text>
</comment>
<dbReference type="AlphaFoldDB" id="A0A3M3AI54"/>
<dbReference type="EMBL" id="RBNL01000574">
    <property type="protein sequence ID" value="RMM00163.1"/>
    <property type="molecule type" value="Genomic_DNA"/>
</dbReference>
<protein>
    <submittedName>
        <fullName evidence="1">Response regulator</fullName>
    </submittedName>
</protein>
<proteinExistence type="predicted"/>
<evidence type="ECO:0000313" key="1">
    <source>
        <dbReference type="EMBL" id="RMM00163.1"/>
    </source>
</evidence>
<name>A0A3M3AI54_PSEYM</name>
<dbReference type="Proteomes" id="UP000282378">
    <property type="component" value="Unassembled WGS sequence"/>
</dbReference>
<organism evidence="1 2">
    <name type="scientific">Pseudomonas syringae pv. maculicola</name>
    <dbReference type="NCBI Taxonomy" id="59511"/>
    <lineage>
        <taxon>Bacteria</taxon>
        <taxon>Pseudomonadati</taxon>
        <taxon>Pseudomonadota</taxon>
        <taxon>Gammaproteobacteria</taxon>
        <taxon>Pseudomonadales</taxon>
        <taxon>Pseudomonadaceae</taxon>
        <taxon>Pseudomonas</taxon>
    </lineage>
</organism>
<reference evidence="1 2" key="1">
    <citation type="submission" date="2018-08" db="EMBL/GenBank/DDBJ databases">
        <title>Recombination of ecologically and evolutionarily significant loci maintains genetic cohesion in the Pseudomonas syringae species complex.</title>
        <authorList>
            <person name="Dillon M."/>
            <person name="Thakur S."/>
            <person name="Almeida R.N.D."/>
            <person name="Weir B.S."/>
            <person name="Guttman D.S."/>
        </authorList>
    </citation>
    <scope>NUCLEOTIDE SEQUENCE [LARGE SCALE GENOMIC DNA]</scope>
    <source>
        <strain evidence="1 2">88_10</strain>
    </source>
</reference>
<sequence>MNQVDVCIDAHTDVIPLFLVVSIISTHVQSFDLVADVSVLITLGDLRCKERKVRAGACLKHPSDGSTVCALKGTSETRKAHPVVRVLLRRG</sequence>
<accession>A0A3M3AI54</accession>
<gene>
    <name evidence="1" type="ORF">APX70_05331</name>
</gene>